<dbReference type="CDD" id="cd00021">
    <property type="entry name" value="Bbox_SF"/>
    <property type="match status" value="1"/>
</dbReference>
<evidence type="ECO:0000259" key="7">
    <source>
        <dbReference type="PROSITE" id="PS51184"/>
    </source>
</evidence>
<dbReference type="GO" id="GO:0000785">
    <property type="term" value="C:chromatin"/>
    <property type="evidence" value="ECO:0007669"/>
    <property type="project" value="TreeGrafter"/>
</dbReference>
<feature type="compositionally biased region" description="Polar residues" evidence="5">
    <location>
        <begin position="249"/>
        <end position="261"/>
    </location>
</feature>
<keyword evidence="3" id="KW-0539">Nucleus</keyword>
<dbReference type="GO" id="GO:0003712">
    <property type="term" value="F:transcription coregulator activity"/>
    <property type="evidence" value="ECO:0007669"/>
    <property type="project" value="TreeGrafter"/>
</dbReference>
<dbReference type="GO" id="GO:0031490">
    <property type="term" value="F:chromatin DNA binding"/>
    <property type="evidence" value="ECO:0007669"/>
    <property type="project" value="TreeGrafter"/>
</dbReference>
<dbReference type="GO" id="GO:0032454">
    <property type="term" value="F:histone H3K9 demethylase activity"/>
    <property type="evidence" value="ECO:0007669"/>
    <property type="project" value="InterPro"/>
</dbReference>
<feature type="region of interest" description="Disordered" evidence="5">
    <location>
        <begin position="319"/>
        <end position="340"/>
    </location>
</feature>
<dbReference type="GO" id="GO:0000118">
    <property type="term" value="C:histone deacetylase complex"/>
    <property type="evidence" value="ECO:0007669"/>
    <property type="project" value="TreeGrafter"/>
</dbReference>
<feature type="domain" description="JmjC" evidence="7">
    <location>
        <begin position="660"/>
        <end position="843"/>
    </location>
</feature>
<dbReference type="GO" id="GO:0008270">
    <property type="term" value="F:zinc ion binding"/>
    <property type="evidence" value="ECO:0007669"/>
    <property type="project" value="UniProtKB-KW"/>
</dbReference>
<dbReference type="InterPro" id="IPR000315">
    <property type="entry name" value="Znf_B-box"/>
</dbReference>
<dbReference type="RefSeq" id="XP_012193301.1">
    <property type="nucleotide sequence ID" value="XM_012337911.1"/>
</dbReference>
<protein>
    <recommendedName>
        <fullName evidence="10">JmjC domain-containing protein</fullName>
    </recommendedName>
</protein>
<evidence type="ECO:0000313" key="8">
    <source>
        <dbReference type="EMBL" id="GAC99714.1"/>
    </source>
</evidence>
<dbReference type="OrthoDB" id="1667110at2759"/>
<dbReference type="SUPFAM" id="SSF51197">
    <property type="entry name" value="Clavaminate synthase-like"/>
    <property type="match status" value="1"/>
</dbReference>
<name>R9PEC5_PSEHS</name>
<dbReference type="PROSITE" id="PS50119">
    <property type="entry name" value="ZF_BBOX"/>
    <property type="match status" value="1"/>
</dbReference>
<dbReference type="Gene3D" id="2.60.120.650">
    <property type="entry name" value="Cupin"/>
    <property type="match status" value="1"/>
</dbReference>
<evidence type="ECO:0000256" key="1">
    <source>
        <dbReference type="ARBA" id="ARBA00004123"/>
    </source>
</evidence>
<dbReference type="InterPro" id="IPR045109">
    <property type="entry name" value="LSDs-like"/>
</dbReference>
<evidence type="ECO:0000256" key="2">
    <source>
        <dbReference type="ARBA" id="ARBA00022723"/>
    </source>
</evidence>
<gene>
    <name evidence="8" type="ORF">PHSY_007317</name>
</gene>
<dbReference type="Pfam" id="PF02373">
    <property type="entry name" value="JmjC"/>
    <property type="match status" value="1"/>
</dbReference>
<dbReference type="SMART" id="SM00558">
    <property type="entry name" value="JmjC"/>
    <property type="match status" value="1"/>
</dbReference>
<evidence type="ECO:0000313" key="9">
    <source>
        <dbReference type="Proteomes" id="UP000014071"/>
    </source>
</evidence>
<keyword evidence="4" id="KW-0862">Zinc</keyword>
<evidence type="ECO:0000256" key="3">
    <source>
        <dbReference type="ARBA" id="ARBA00023242"/>
    </source>
</evidence>
<dbReference type="AlphaFoldDB" id="R9PEC5"/>
<evidence type="ECO:0000259" key="6">
    <source>
        <dbReference type="PROSITE" id="PS50119"/>
    </source>
</evidence>
<dbReference type="GO" id="GO:0006357">
    <property type="term" value="P:regulation of transcription by RNA polymerase II"/>
    <property type="evidence" value="ECO:0007669"/>
    <property type="project" value="TreeGrafter"/>
</dbReference>
<keyword evidence="4" id="KW-0863">Zinc-finger</keyword>
<dbReference type="STRING" id="1305764.R9PEC5"/>
<keyword evidence="9" id="KW-1185">Reference proteome</keyword>
<keyword evidence="2" id="KW-0479">Metal-binding</keyword>
<feature type="region of interest" description="Disordered" evidence="5">
    <location>
        <begin position="222"/>
        <end position="266"/>
    </location>
</feature>
<evidence type="ECO:0000256" key="5">
    <source>
        <dbReference type="SAM" id="MobiDB-lite"/>
    </source>
</evidence>
<sequence length="894" mass="100135">MRSTDRHTHTNAFFGTSRSRFFSHRLSTITIPWPLRHARPSLLAFITAVLISRGELCFFIRAITFFASHHRYRLPDLSPFLFHESCSFSYSNLRPQPFAFLTSGLLLSQRHLLSLIGVVPQRSAARRAEDKLLLSPSRNKLDRDSADISDASIDGRIGRHRSAHSSSAVTAELSSAIPVSSGSAETSLTALRTTSKRGAAQAAQNNISRSYLELPLDELIAPSHKRSRPSTSSRTKGSTEDQAGRSRPKTTSKVAASSQAANRRRRLRDDQGLLWEVQLETCQVSRYGKWRRCVSCVSKKSGDTCRFAGFRAIPVNPDTDEPCVPSETSSIKPAFLSSPDPDEVMDLPTDRALAAIALKEAQANVARALLPVLEAELQHARQDRILRRPRETTCRQMCEFCATSIFSASYYCSRCGREYCPDCKDAIQHPDHSDVIIAKRLVQCDRVRGHNVDDLVPLTRFDVKLLEEEVAAMRNMLAAVSDDTVASTNKGSRTDPAGSSNAGSTSSSGSEDQEETPINWKEIPNNRAGLAADALIGSLSLRAFDASSFDTHQFRKEWAHGEPLLVRDVTARMQHAWGPDTLAARYGEESCFVVRSDTDPPQTEQVSVGEFFSTFGQDTETKQQVLGKGSWKLKDWPPSAEFKHEFPELYQDFNRAVPAPEYTTREGILNLGSCYPTGVIQPDLGPKMYNAWPASEAVRGQGTTRLHMDIADAVNIMLYAAPLAGDDVAEEHRPGVAAWDIFRAEDAEMLRAFLREEHAKLNFQDDPIHIQRFFISAPQRVKLYRKYGLKSWRIYQKAGEAVFIPAGCVKVAVDFVSPQNVERCFKLTAEFREMVKDYKKAWKEDVLSLRTTLWYAWCTYREMDDKGPNVWAKQAARVKSEEEQRITKKILQDA</sequence>
<feature type="region of interest" description="Disordered" evidence="5">
    <location>
        <begin position="483"/>
        <end position="524"/>
    </location>
</feature>
<feature type="domain" description="B box-type" evidence="6">
    <location>
        <begin position="393"/>
        <end position="437"/>
    </location>
</feature>
<dbReference type="eggNOG" id="KOG1356">
    <property type="taxonomic scope" value="Eukaryota"/>
</dbReference>
<dbReference type="PANTHER" id="PTHR12549:SF38">
    <property type="entry name" value="JMJC DOMAIN-CONTAINING HISTONE DEMETHYLASE 2, ISOFORM A"/>
    <property type="match status" value="1"/>
</dbReference>
<dbReference type="Proteomes" id="UP000014071">
    <property type="component" value="Unassembled WGS sequence"/>
</dbReference>
<organism evidence="8 9">
    <name type="scientific">Pseudozyma hubeiensis (strain SY62)</name>
    <name type="common">Yeast</name>
    <dbReference type="NCBI Taxonomy" id="1305764"/>
    <lineage>
        <taxon>Eukaryota</taxon>
        <taxon>Fungi</taxon>
        <taxon>Dikarya</taxon>
        <taxon>Basidiomycota</taxon>
        <taxon>Ustilaginomycotina</taxon>
        <taxon>Ustilaginomycetes</taxon>
        <taxon>Ustilaginales</taxon>
        <taxon>Ustilaginaceae</taxon>
        <taxon>Pseudozyma</taxon>
    </lineage>
</organism>
<dbReference type="GeneID" id="24112580"/>
<dbReference type="PANTHER" id="PTHR12549">
    <property type="entry name" value="JMJC DOMAIN-CONTAINING HISTONE DEMETHYLATION PROTEIN"/>
    <property type="match status" value="1"/>
</dbReference>
<comment type="subcellular location">
    <subcellularLocation>
        <location evidence="1">Nucleus</location>
    </subcellularLocation>
</comment>
<proteinExistence type="predicted"/>
<evidence type="ECO:0000256" key="4">
    <source>
        <dbReference type="PROSITE-ProRule" id="PRU00024"/>
    </source>
</evidence>
<evidence type="ECO:0008006" key="10">
    <source>
        <dbReference type="Google" id="ProtNLM"/>
    </source>
</evidence>
<feature type="compositionally biased region" description="Low complexity" evidence="5">
    <location>
        <begin position="498"/>
        <end position="510"/>
    </location>
</feature>
<dbReference type="HOGENOM" id="CLU_012595_1_0_1"/>
<reference evidence="9" key="1">
    <citation type="journal article" date="2013" name="Genome Announc.">
        <title>Draft genome sequence of the basidiomycetous yeast-like fungus Pseudozyma hubeiensis SY62, which produces an abundant amount of the biosurfactant mannosylerythritol lipids.</title>
        <authorList>
            <person name="Konishi M."/>
            <person name="Hatada Y."/>
            <person name="Horiuchi J."/>
        </authorList>
    </citation>
    <scope>NUCLEOTIDE SEQUENCE [LARGE SCALE GENOMIC DNA]</scope>
    <source>
        <strain evidence="9">SY62</strain>
    </source>
</reference>
<dbReference type="PROSITE" id="PS51184">
    <property type="entry name" value="JMJC"/>
    <property type="match status" value="1"/>
</dbReference>
<dbReference type="EMBL" id="DF238832">
    <property type="protein sequence ID" value="GAC99714.1"/>
    <property type="molecule type" value="Genomic_DNA"/>
</dbReference>
<dbReference type="InterPro" id="IPR003347">
    <property type="entry name" value="JmjC_dom"/>
</dbReference>
<accession>R9PEC5</accession>